<dbReference type="EMBL" id="JAVDPF010000016">
    <property type="protein sequence ID" value="KAL1875990.1"/>
    <property type="molecule type" value="Genomic_DNA"/>
</dbReference>
<sequence length="244" mass="26617">MIGWFLRRASRSRDFGGLPRSPARDSEPGSEGSQLLGLRLLVAAEYRESRRIGCFIMFSQKIAQQSLRRLAVQQPSAMRLSMAKFASPAAVATGNYMQMRPATSTAGNTDPTKLLAQQRLNRPVSPHLAIYRPQITWYLSATHRITGAVLSGGLYAFATAYLVAPLLGWHLESASIAAAFGALPVAAKFLAKYIIAFPFTLHSFNGIRHLVWDLGRGLTNKKVIQSGWTAVGLATVTSFILALI</sequence>
<reference evidence="9 10" key="1">
    <citation type="journal article" date="2024" name="IMA Fungus">
        <title>IMA Genome - F19 : A genome assembly and annotation guide to empower mycologists, including annotated draft genome sequences of Ceratocystis pirilliformis, Diaporthe australafricana, Fusarium ophioides, Paecilomyces lecythidis, and Sporothrix stenoceras.</title>
        <authorList>
            <person name="Aylward J."/>
            <person name="Wilson A.M."/>
            <person name="Visagie C.M."/>
            <person name="Spraker J."/>
            <person name="Barnes I."/>
            <person name="Buitendag C."/>
            <person name="Ceriani C."/>
            <person name="Del Mar Angel L."/>
            <person name="du Plessis D."/>
            <person name="Fuchs T."/>
            <person name="Gasser K."/>
            <person name="Kramer D."/>
            <person name="Li W."/>
            <person name="Munsamy K."/>
            <person name="Piso A."/>
            <person name="Price J.L."/>
            <person name="Sonnekus B."/>
            <person name="Thomas C."/>
            <person name="van der Nest A."/>
            <person name="van Dijk A."/>
            <person name="van Heerden A."/>
            <person name="van Vuuren N."/>
            <person name="Yilmaz N."/>
            <person name="Duong T.A."/>
            <person name="van der Merwe N.A."/>
            <person name="Wingfield M.J."/>
            <person name="Wingfield B.D."/>
        </authorList>
    </citation>
    <scope>NUCLEOTIDE SEQUENCE [LARGE SCALE GENOMIC DNA]</scope>
    <source>
        <strain evidence="9 10">CMW 18167</strain>
    </source>
</reference>
<keyword evidence="5 8" id="KW-1133">Transmembrane helix</keyword>
<evidence type="ECO:0000256" key="6">
    <source>
        <dbReference type="ARBA" id="ARBA00023004"/>
    </source>
</evidence>
<dbReference type="PANTHER" id="PTHR10978">
    <property type="entry name" value="SUCCINATE DEHYDROGENASE CYTOCHROME B560 SUBUNIT"/>
    <property type="match status" value="1"/>
</dbReference>
<dbReference type="PROSITE" id="PS01000">
    <property type="entry name" value="SDH_CYT_1"/>
    <property type="match status" value="1"/>
</dbReference>
<evidence type="ECO:0000256" key="3">
    <source>
        <dbReference type="ARBA" id="ARBA00022692"/>
    </source>
</evidence>
<feature type="transmembrane region" description="Helical" evidence="8">
    <location>
        <begin position="223"/>
        <end position="243"/>
    </location>
</feature>
<dbReference type="NCBIfam" id="TIGR02970">
    <property type="entry name" value="succ_dehyd_cytB"/>
    <property type="match status" value="1"/>
</dbReference>
<evidence type="ECO:0000256" key="1">
    <source>
        <dbReference type="ARBA" id="ARBA00004141"/>
    </source>
</evidence>
<dbReference type="PROSITE" id="PS01001">
    <property type="entry name" value="SDH_CYT_2"/>
    <property type="match status" value="1"/>
</dbReference>
<dbReference type="CDD" id="cd03499">
    <property type="entry name" value="SQR_TypeC_SdhC"/>
    <property type="match status" value="1"/>
</dbReference>
<dbReference type="InterPro" id="IPR014314">
    <property type="entry name" value="Succ_DH_cytb556"/>
</dbReference>
<proteinExistence type="predicted"/>
<dbReference type="SUPFAM" id="SSF81343">
    <property type="entry name" value="Fumarate reductase respiratory complex transmembrane subunits"/>
    <property type="match status" value="1"/>
</dbReference>
<evidence type="ECO:0000256" key="7">
    <source>
        <dbReference type="ARBA" id="ARBA00023136"/>
    </source>
</evidence>
<dbReference type="InterPro" id="IPR000701">
    <property type="entry name" value="SuccDH_FuR_B_TM-su"/>
</dbReference>
<evidence type="ECO:0000256" key="8">
    <source>
        <dbReference type="SAM" id="Phobius"/>
    </source>
</evidence>
<keyword evidence="6" id="KW-0408">Iron</keyword>
<keyword evidence="3 8" id="KW-0812">Transmembrane</keyword>
<dbReference type="Proteomes" id="UP001583193">
    <property type="component" value="Unassembled WGS sequence"/>
</dbReference>
<name>A0ABR3XJQ7_9EURO</name>
<evidence type="ECO:0000313" key="10">
    <source>
        <dbReference type="Proteomes" id="UP001583193"/>
    </source>
</evidence>
<dbReference type="InterPro" id="IPR034804">
    <property type="entry name" value="SQR/QFR_C/D"/>
</dbReference>
<comment type="caution">
    <text evidence="9">The sequence shown here is derived from an EMBL/GenBank/DDBJ whole genome shotgun (WGS) entry which is preliminary data.</text>
</comment>
<dbReference type="Pfam" id="PF01127">
    <property type="entry name" value="Sdh_cyt"/>
    <property type="match status" value="1"/>
</dbReference>
<evidence type="ECO:0000313" key="9">
    <source>
        <dbReference type="EMBL" id="KAL1875990.1"/>
    </source>
</evidence>
<feature type="transmembrane region" description="Helical" evidence="8">
    <location>
        <begin position="145"/>
        <end position="164"/>
    </location>
</feature>
<dbReference type="InterPro" id="IPR018495">
    <property type="entry name" value="Succ_DH_cyt_bsu_CS"/>
</dbReference>
<dbReference type="Gene3D" id="1.20.1300.10">
    <property type="entry name" value="Fumarate reductase/succinate dehydrogenase, transmembrane subunit"/>
    <property type="match status" value="1"/>
</dbReference>
<evidence type="ECO:0000256" key="2">
    <source>
        <dbReference type="ARBA" id="ARBA00022617"/>
    </source>
</evidence>
<evidence type="ECO:0000256" key="5">
    <source>
        <dbReference type="ARBA" id="ARBA00022989"/>
    </source>
</evidence>
<keyword evidence="2" id="KW-0349">Heme</keyword>
<feature type="transmembrane region" description="Helical" evidence="8">
    <location>
        <begin position="176"/>
        <end position="202"/>
    </location>
</feature>
<gene>
    <name evidence="9" type="primary">SDH3_2</name>
    <name evidence="9" type="ORF">Plec18167_005251</name>
</gene>
<accession>A0ABR3XJQ7</accession>
<keyword evidence="7 8" id="KW-0472">Membrane</keyword>
<comment type="subcellular location">
    <subcellularLocation>
        <location evidence="1">Membrane</location>
        <topology evidence="1">Multi-pass membrane protein</topology>
    </subcellularLocation>
</comment>
<keyword evidence="4" id="KW-0479">Metal-binding</keyword>
<organism evidence="9 10">
    <name type="scientific">Paecilomyces lecythidis</name>
    <dbReference type="NCBI Taxonomy" id="3004212"/>
    <lineage>
        <taxon>Eukaryota</taxon>
        <taxon>Fungi</taxon>
        <taxon>Dikarya</taxon>
        <taxon>Ascomycota</taxon>
        <taxon>Pezizomycotina</taxon>
        <taxon>Eurotiomycetes</taxon>
        <taxon>Eurotiomycetidae</taxon>
        <taxon>Eurotiales</taxon>
        <taxon>Thermoascaceae</taxon>
        <taxon>Paecilomyces</taxon>
    </lineage>
</organism>
<keyword evidence="10" id="KW-1185">Reference proteome</keyword>
<protein>
    <submittedName>
        <fullName evidence="9">Cytochrome b subunit of succinate dehydrogenase, Sdh3p</fullName>
    </submittedName>
</protein>
<evidence type="ECO:0000256" key="4">
    <source>
        <dbReference type="ARBA" id="ARBA00022723"/>
    </source>
</evidence>
<dbReference type="PANTHER" id="PTHR10978:SF5">
    <property type="entry name" value="SUCCINATE DEHYDROGENASE CYTOCHROME B560 SUBUNIT, MITOCHONDRIAL"/>
    <property type="match status" value="1"/>
</dbReference>